<gene>
    <name evidence="2" type="ORF">GCM10009550_25220</name>
</gene>
<name>A0ABN1QXE8_9ACTN</name>
<proteinExistence type="predicted"/>
<dbReference type="PANTHER" id="PTHR34853">
    <property type="match status" value="1"/>
</dbReference>
<dbReference type="PANTHER" id="PTHR34853:SF1">
    <property type="entry name" value="LIPASE 5"/>
    <property type="match status" value="1"/>
</dbReference>
<dbReference type="EMBL" id="BAAAHH010000008">
    <property type="protein sequence ID" value="GAA0948645.1"/>
    <property type="molecule type" value="Genomic_DNA"/>
</dbReference>
<organism evidence="2 3">
    <name type="scientific">Actinocorallia libanotica</name>
    <dbReference type="NCBI Taxonomy" id="46162"/>
    <lineage>
        <taxon>Bacteria</taxon>
        <taxon>Bacillati</taxon>
        <taxon>Actinomycetota</taxon>
        <taxon>Actinomycetes</taxon>
        <taxon>Streptosporangiales</taxon>
        <taxon>Thermomonosporaceae</taxon>
        <taxon>Actinocorallia</taxon>
    </lineage>
</organism>
<keyword evidence="1" id="KW-0732">Signal</keyword>
<feature type="signal peptide" evidence="1">
    <location>
        <begin position="1"/>
        <end position="18"/>
    </location>
</feature>
<dbReference type="InterPro" id="IPR005152">
    <property type="entry name" value="Lipase_secreted"/>
</dbReference>
<dbReference type="PIRSF" id="PIRSF029171">
    <property type="entry name" value="Esterase_LipA"/>
    <property type="match status" value="1"/>
</dbReference>
<evidence type="ECO:0000313" key="3">
    <source>
        <dbReference type="Proteomes" id="UP001500665"/>
    </source>
</evidence>
<accession>A0ABN1QXE8</accession>
<dbReference type="Pfam" id="PF03583">
    <property type="entry name" value="LIP"/>
    <property type="match status" value="1"/>
</dbReference>
<reference evidence="2 3" key="1">
    <citation type="journal article" date="2019" name="Int. J. Syst. Evol. Microbiol.">
        <title>The Global Catalogue of Microorganisms (GCM) 10K type strain sequencing project: providing services to taxonomists for standard genome sequencing and annotation.</title>
        <authorList>
            <consortium name="The Broad Institute Genomics Platform"/>
            <consortium name="The Broad Institute Genome Sequencing Center for Infectious Disease"/>
            <person name="Wu L."/>
            <person name="Ma J."/>
        </authorList>
    </citation>
    <scope>NUCLEOTIDE SEQUENCE [LARGE SCALE GENOMIC DNA]</scope>
    <source>
        <strain evidence="2 3">JCM 10696</strain>
    </source>
</reference>
<evidence type="ECO:0000256" key="1">
    <source>
        <dbReference type="SAM" id="SignalP"/>
    </source>
</evidence>
<protein>
    <submittedName>
        <fullName evidence="2">Prolyl oligopeptidase family serine peptidase</fullName>
    </submittedName>
</protein>
<dbReference type="Proteomes" id="UP001500665">
    <property type="component" value="Unassembled WGS sequence"/>
</dbReference>
<keyword evidence="3" id="KW-1185">Reference proteome</keyword>
<feature type="chain" id="PRO_5046333173" evidence="1">
    <location>
        <begin position="19"/>
        <end position="380"/>
    </location>
</feature>
<dbReference type="Gene3D" id="3.40.50.1820">
    <property type="entry name" value="alpha/beta hydrolase"/>
    <property type="match status" value="2"/>
</dbReference>
<sequence>MVLALLAALLPQAGPASAAGPRRGTVVSWSPLARSLWIPGTTGRAFALTYVTMNASGHKARSTGTVFIPRGRAPKGGWPVISWAHGTSGLHDSCAPSRVGPALPERDWKYLASWMRRGYAVVASDYAGLGTPGLPAYLNGRSTAYNVVDMVLAAREFAGRHLPPGARLARKWVTIGQSQGAGAAVYTARYATEYGGSRLDYRGAVGTGTPAYIENYLKPLAPKVPPMALPPGLTAYLTYIFASLRDVHPELGLDGILTPTGRKYLSMAERECVFTFEKHLKNVSVGDYFTRRPSALPGFDTTVRAYMGMPESGFDRPFFMAHGRKDTDVPIPATLAYAGVLKSHREPLTFKTYPTDHSGTLTASLKDTAPFVKRLFRGRS</sequence>
<dbReference type="SUPFAM" id="SSF53474">
    <property type="entry name" value="alpha/beta-Hydrolases"/>
    <property type="match status" value="1"/>
</dbReference>
<dbReference type="RefSeq" id="WP_344240122.1">
    <property type="nucleotide sequence ID" value="NZ_BAAAHH010000008.1"/>
</dbReference>
<comment type="caution">
    <text evidence="2">The sequence shown here is derived from an EMBL/GenBank/DDBJ whole genome shotgun (WGS) entry which is preliminary data.</text>
</comment>
<evidence type="ECO:0000313" key="2">
    <source>
        <dbReference type="EMBL" id="GAA0948645.1"/>
    </source>
</evidence>
<dbReference type="InterPro" id="IPR029058">
    <property type="entry name" value="AB_hydrolase_fold"/>
</dbReference>